<dbReference type="Pfam" id="PF14254">
    <property type="entry name" value="DUF4348"/>
    <property type="match status" value="1"/>
</dbReference>
<evidence type="ECO:0000313" key="2">
    <source>
        <dbReference type="Proteomes" id="UP000616346"/>
    </source>
</evidence>
<comment type="caution">
    <text evidence="1">The sequence shown here is derived from an EMBL/GenBank/DDBJ whole genome shotgun (WGS) entry which is preliminary data.</text>
</comment>
<proteinExistence type="predicted"/>
<sequence>MRELIIGCLLLVLMASCGGKKKQVDPFETLTEQIDSAMTIHSDSVCEKVDAEEEAVPVAADESFADFFYNFASDESFQRKRVVFPCPFYVGEVVKRIARDEWKYDPLFSCEPVYTVLFDSEEEMEVEKDTSIHSVQVDWIYLSEEKVQRYYFERKDNRWYLEAVDIHHSKAVSKDSTKEDFLTFYENFSRDSVFQRSRLHNPLTFVTSDPEDEFQILETTLDEGQWFAFRPPMMKDRLTNVHYGQSENKDSDTKIVEFKGFGNGFNNTLYFKRRHGIWKLMEFEDLSD</sequence>
<reference evidence="1 2" key="1">
    <citation type="submission" date="2020-08" db="EMBL/GenBank/DDBJ databases">
        <title>A Genomic Blueprint of the Chicken Gut Microbiome.</title>
        <authorList>
            <person name="Gilroy R."/>
            <person name="Ravi A."/>
            <person name="Getino M."/>
            <person name="Pursley I."/>
            <person name="Horton D.L."/>
            <person name="Alikhan N.-F."/>
            <person name="Baker D."/>
            <person name="Gharbi K."/>
            <person name="Hall N."/>
            <person name="Watson M."/>
            <person name="Adriaenssens E.M."/>
            <person name="Foster-Nyarko E."/>
            <person name="Jarju S."/>
            <person name="Secka A."/>
            <person name="Antonio M."/>
            <person name="Oren A."/>
            <person name="Chaudhuri R."/>
            <person name="La Ragione R.M."/>
            <person name="Hildebrand F."/>
            <person name="Pallen M.J."/>
        </authorList>
    </citation>
    <scope>NUCLEOTIDE SEQUENCE [LARGE SCALE GENOMIC DNA]</scope>
    <source>
        <strain evidence="1 2">Sa1YUN3</strain>
    </source>
</reference>
<name>A0ABR8VB54_9BACT</name>
<dbReference type="Proteomes" id="UP000616346">
    <property type="component" value="Unassembled WGS sequence"/>
</dbReference>
<accession>A0ABR8VB54</accession>
<organism evidence="1 2">
    <name type="scientific">Phocaeicola faecium</name>
    <dbReference type="NCBI Taxonomy" id="2762213"/>
    <lineage>
        <taxon>Bacteria</taxon>
        <taxon>Pseudomonadati</taxon>
        <taxon>Bacteroidota</taxon>
        <taxon>Bacteroidia</taxon>
        <taxon>Bacteroidales</taxon>
        <taxon>Bacteroidaceae</taxon>
        <taxon>Phocaeicola</taxon>
    </lineage>
</organism>
<dbReference type="RefSeq" id="WP_178257607.1">
    <property type="nucleotide sequence ID" value="NZ_JACSPQ010000005.1"/>
</dbReference>
<dbReference type="EMBL" id="JACSPQ010000005">
    <property type="protein sequence ID" value="MBD8002024.1"/>
    <property type="molecule type" value="Genomic_DNA"/>
</dbReference>
<dbReference type="InterPro" id="IPR025590">
    <property type="entry name" value="DUF4348"/>
</dbReference>
<gene>
    <name evidence="1" type="ORF">H9626_07335</name>
</gene>
<evidence type="ECO:0000313" key="1">
    <source>
        <dbReference type="EMBL" id="MBD8002024.1"/>
    </source>
</evidence>
<keyword evidence="2" id="KW-1185">Reference proteome</keyword>
<dbReference type="PROSITE" id="PS51257">
    <property type="entry name" value="PROKAR_LIPOPROTEIN"/>
    <property type="match status" value="1"/>
</dbReference>
<protein>
    <submittedName>
        <fullName evidence="1">DUF4348 domain-containing protein</fullName>
    </submittedName>
</protein>
<dbReference type="Gene3D" id="3.10.450.410">
    <property type="match status" value="2"/>
</dbReference>